<gene>
    <name evidence="1" type="ORF">LTR37_012326</name>
</gene>
<keyword evidence="2" id="KW-1185">Reference proteome</keyword>
<organism evidence="1 2">
    <name type="scientific">Vermiconidia calcicola</name>
    <dbReference type="NCBI Taxonomy" id="1690605"/>
    <lineage>
        <taxon>Eukaryota</taxon>
        <taxon>Fungi</taxon>
        <taxon>Dikarya</taxon>
        <taxon>Ascomycota</taxon>
        <taxon>Pezizomycotina</taxon>
        <taxon>Dothideomycetes</taxon>
        <taxon>Dothideomycetidae</taxon>
        <taxon>Mycosphaerellales</taxon>
        <taxon>Extremaceae</taxon>
        <taxon>Vermiconidia</taxon>
    </lineage>
</organism>
<dbReference type="EMBL" id="JAUTXU010000113">
    <property type="protein sequence ID" value="KAK3707157.1"/>
    <property type="molecule type" value="Genomic_DNA"/>
</dbReference>
<evidence type="ECO:0000313" key="2">
    <source>
        <dbReference type="Proteomes" id="UP001281147"/>
    </source>
</evidence>
<accession>A0ACC3MZV9</accession>
<reference evidence="1" key="1">
    <citation type="submission" date="2023-07" db="EMBL/GenBank/DDBJ databases">
        <title>Black Yeasts Isolated from many extreme environments.</title>
        <authorList>
            <person name="Coleine C."/>
            <person name="Stajich J.E."/>
            <person name="Selbmann L."/>
        </authorList>
    </citation>
    <scope>NUCLEOTIDE SEQUENCE</scope>
    <source>
        <strain evidence="1">CCFEE 5714</strain>
    </source>
</reference>
<evidence type="ECO:0000313" key="1">
    <source>
        <dbReference type="EMBL" id="KAK3707157.1"/>
    </source>
</evidence>
<name>A0ACC3MZV9_9PEZI</name>
<protein>
    <submittedName>
        <fullName evidence="1">Uncharacterized protein</fullName>
    </submittedName>
</protein>
<comment type="caution">
    <text evidence="1">The sequence shown here is derived from an EMBL/GenBank/DDBJ whole genome shotgun (WGS) entry which is preliminary data.</text>
</comment>
<proteinExistence type="predicted"/>
<dbReference type="Proteomes" id="UP001281147">
    <property type="component" value="Unassembled WGS sequence"/>
</dbReference>
<sequence length="186" mass="20619">MSSDVGVTLSNGCRITHGHGANIKKPFSDIDLTMHELSPGNQKGFKGQLGFIEFTPELRLPRHIHMDASKERLLDERILVLHGVGVVEISVDITGGIPHTWSACPAGVKLPDGSVSEGRFTMVYEYEEPTSFFPTRSTETVTDVAQYQPFDGDSFDEIRFPELTAQQVAEQAEIVFDKQQQRLSLA</sequence>